<reference evidence="1 2" key="1">
    <citation type="submission" date="2019-11" db="EMBL/GenBank/DDBJ databases">
        <title>The genome sequence of Methylocystis heyeri.</title>
        <authorList>
            <person name="Oshkin I.Y."/>
            <person name="Miroshnikov K."/>
            <person name="Dedysh S.N."/>
        </authorList>
    </citation>
    <scope>NUCLEOTIDE SEQUENCE [LARGE SCALE GENOMIC DNA]</scope>
    <source>
        <strain evidence="1 2">H2</strain>
    </source>
</reference>
<dbReference type="PANTHER" id="PTHR38767:SF1">
    <property type="entry name" value="DNA POLYMERASE III SUBUNIT CHI"/>
    <property type="match status" value="1"/>
</dbReference>
<dbReference type="SUPFAM" id="SSF102400">
    <property type="entry name" value="DNA polymerase III chi subunit"/>
    <property type="match status" value="1"/>
</dbReference>
<accession>A0A6B8KLC3</accession>
<dbReference type="GO" id="GO:0003677">
    <property type="term" value="F:DNA binding"/>
    <property type="evidence" value="ECO:0007669"/>
    <property type="project" value="InterPro"/>
</dbReference>
<dbReference type="GO" id="GO:0003887">
    <property type="term" value="F:DNA-directed DNA polymerase activity"/>
    <property type="evidence" value="ECO:0007669"/>
    <property type="project" value="InterPro"/>
</dbReference>
<keyword evidence="2" id="KW-1185">Reference proteome</keyword>
<dbReference type="PANTHER" id="PTHR38767">
    <property type="entry name" value="DNA POLYMERASE III SUBUNIT CHI"/>
    <property type="match status" value="1"/>
</dbReference>
<dbReference type="Proteomes" id="UP000309061">
    <property type="component" value="Chromosome"/>
</dbReference>
<sequence length="160" mass="18450">MIEVYFYHLTRRTLEQALPVLLEKSLEREWRVAVQAGDEKRLKKLDDFLWSYDPEKFLPHGTKADGAPETQPIYLTVDNDNPNEADVRFFVLGALAAPAILEPGTTPRTRAVLMFDGNDAGELQAAREEWRKLRDAGCEVVYNQEDEAGRWQEKKREKKT</sequence>
<dbReference type="InterPro" id="IPR007459">
    <property type="entry name" value="DNA_pol3_chi"/>
</dbReference>
<evidence type="ECO:0000313" key="2">
    <source>
        <dbReference type="Proteomes" id="UP000309061"/>
    </source>
</evidence>
<name>A0A6B8KLC3_9HYPH</name>
<organism evidence="1 2">
    <name type="scientific">Methylocystis heyeri</name>
    <dbReference type="NCBI Taxonomy" id="391905"/>
    <lineage>
        <taxon>Bacteria</taxon>
        <taxon>Pseudomonadati</taxon>
        <taxon>Pseudomonadota</taxon>
        <taxon>Alphaproteobacteria</taxon>
        <taxon>Hyphomicrobiales</taxon>
        <taxon>Methylocystaceae</taxon>
        <taxon>Methylocystis</taxon>
    </lineage>
</organism>
<gene>
    <name evidence="1" type="ORF">H2LOC_020115</name>
</gene>
<dbReference type="NCBIfam" id="NF004347">
    <property type="entry name" value="PRK05728.1-4"/>
    <property type="match status" value="1"/>
</dbReference>
<dbReference type="InterPro" id="IPR036768">
    <property type="entry name" value="PolIII_chi_sf"/>
</dbReference>
<dbReference type="RefSeq" id="WP_136494448.1">
    <property type="nucleotide sequence ID" value="NZ_CP046052.1"/>
</dbReference>
<protein>
    <submittedName>
        <fullName evidence="1">DNA polymerase III subunit chi</fullName>
    </submittedName>
</protein>
<proteinExistence type="predicted"/>
<dbReference type="AlphaFoldDB" id="A0A6B8KLC3"/>
<dbReference type="OrthoDB" id="9795973at2"/>
<dbReference type="KEGG" id="mhey:H2LOC_020115"/>
<dbReference type="EMBL" id="CP046052">
    <property type="protein sequence ID" value="QGM47795.1"/>
    <property type="molecule type" value="Genomic_DNA"/>
</dbReference>
<dbReference type="GO" id="GO:0032298">
    <property type="term" value="P:positive regulation of DNA-templated DNA replication initiation"/>
    <property type="evidence" value="ECO:0007669"/>
    <property type="project" value="TreeGrafter"/>
</dbReference>
<dbReference type="Pfam" id="PF04364">
    <property type="entry name" value="DNA_pol3_chi"/>
    <property type="match status" value="1"/>
</dbReference>
<dbReference type="GO" id="GO:0006260">
    <property type="term" value="P:DNA replication"/>
    <property type="evidence" value="ECO:0007669"/>
    <property type="project" value="InterPro"/>
</dbReference>
<dbReference type="Gene3D" id="3.40.50.10110">
    <property type="entry name" value="DNA polymerase III subunit chi"/>
    <property type="match status" value="1"/>
</dbReference>
<evidence type="ECO:0000313" key="1">
    <source>
        <dbReference type="EMBL" id="QGM47795.1"/>
    </source>
</evidence>